<feature type="binding site" evidence="5">
    <location>
        <position position="385"/>
    </location>
    <ligand>
        <name>Mn(2+)</name>
        <dbReference type="ChEBI" id="CHEBI:29035"/>
        <label>2</label>
    </ligand>
</feature>
<sequence>MFQVVIERDKFVRSGPGFGSRRHAILNLTNSGDDNEGKLNSMTKFNRVITIVVDSLGIGQAADSAQFNDVGADTLGHIAAFMGADWRLPHLQSLGIGNIRQDDEMVGLKPVVAPRAAFGRMAEISAGKDSMDGHWEMMGLPVMEPLGYFPDGFPDALIKQIADFADRPVIVNRPYSGTDVIHDYGDEQLRTGALIVYTSGDSVLQIAANVDVIPLAELYRICEYVRGLTVDAPYRIGRVIARPYTYRSADDFTRTSDRRDYTLKPTAPTDLDRIQAAGIPTYGVGKINDIFSGQGLDDGVHTTSNHDGMVQTMRVVQSGRQGFIFTNLVDLDAMYGHRRNPAGAAQALEEFDQDLGTLLPMLGDKDLLIITADHGNDPTFRGTDHTRELVPLLAYSPSLVSAKPHDEPQQLELGIRQPFSDLGVTILDNFGVENGTFGMSFLDKLEI</sequence>
<dbReference type="NCBIfam" id="TIGR01696">
    <property type="entry name" value="deoB"/>
    <property type="match status" value="1"/>
</dbReference>
<dbReference type="PANTHER" id="PTHR21110">
    <property type="entry name" value="PHOSPHOPENTOMUTASE"/>
    <property type="match status" value="1"/>
</dbReference>
<dbReference type="GO" id="GO:0030145">
    <property type="term" value="F:manganese ion binding"/>
    <property type="evidence" value="ECO:0007669"/>
    <property type="project" value="UniProtKB-UniRule"/>
</dbReference>
<dbReference type="InterPro" id="IPR006124">
    <property type="entry name" value="Metalloenzyme"/>
</dbReference>
<dbReference type="AlphaFoldDB" id="A0A0R1U4K9"/>
<dbReference type="GO" id="GO:0009117">
    <property type="term" value="P:nucleotide metabolic process"/>
    <property type="evidence" value="ECO:0007669"/>
    <property type="project" value="UniProtKB-UniRule"/>
</dbReference>
<evidence type="ECO:0000256" key="1">
    <source>
        <dbReference type="ARBA" id="ARBA00010373"/>
    </source>
</evidence>
<evidence type="ECO:0000313" key="9">
    <source>
        <dbReference type="Proteomes" id="UP000051922"/>
    </source>
</evidence>
<comment type="catalytic activity">
    <reaction evidence="5">
        <text>alpha-D-ribose 1-phosphate = D-ribose 5-phosphate</text>
        <dbReference type="Rhea" id="RHEA:18793"/>
        <dbReference type="ChEBI" id="CHEBI:57720"/>
        <dbReference type="ChEBI" id="CHEBI:78346"/>
        <dbReference type="EC" id="5.4.2.7"/>
    </reaction>
</comment>
<dbReference type="GO" id="GO:0043094">
    <property type="term" value="P:metabolic compound salvage"/>
    <property type="evidence" value="ECO:0007669"/>
    <property type="project" value="UniProtKB-UniRule"/>
</dbReference>
<evidence type="ECO:0000313" key="8">
    <source>
        <dbReference type="EMBL" id="KRL88172.1"/>
    </source>
</evidence>
<dbReference type="GO" id="GO:0000287">
    <property type="term" value="F:magnesium ion binding"/>
    <property type="evidence" value="ECO:0007669"/>
    <property type="project" value="UniProtKB-UniRule"/>
</dbReference>
<feature type="binding site" evidence="5">
    <location>
        <position position="337"/>
    </location>
    <ligand>
        <name>Mn(2+)</name>
        <dbReference type="ChEBI" id="CHEBI:29035"/>
        <label>2</label>
    </ligand>
</feature>
<dbReference type="Pfam" id="PF01676">
    <property type="entry name" value="Metalloenzyme"/>
    <property type="match status" value="1"/>
</dbReference>
<dbReference type="EMBL" id="AZFJ01000007">
    <property type="protein sequence ID" value="KRL88172.1"/>
    <property type="molecule type" value="Genomic_DNA"/>
</dbReference>
<dbReference type="Proteomes" id="UP000051922">
    <property type="component" value="Unassembled WGS sequence"/>
</dbReference>
<dbReference type="InterPro" id="IPR010045">
    <property type="entry name" value="DeoB"/>
</dbReference>
<keyword evidence="5" id="KW-0963">Cytoplasm</keyword>
<evidence type="ECO:0000256" key="5">
    <source>
        <dbReference type="HAMAP-Rule" id="MF_00740"/>
    </source>
</evidence>
<dbReference type="STRING" id="1423783.FC50_GL000370"/>
<dbReference type="GO" id="GO:0005829">
    <property type="term" value="C:cytosol"/>
    <property type="evidence" value="ECO:0007669"/>
    <property type="project" value="TreeGrafter"/>
</dbReference>
<comment type="pathway">
    <text evidence="5">Carbohydrate degradation; 2-deoxy-D-ribose 1-phosphate degradation; D-glyceraldehyde 3-phosphate and acetaldehyde from 2-deoxy-alpha-D-ribose 1-phosphate: step 1/2.</text>
</comment>
<evidence type="ECO:0000256" key="2">
    <source>
        <dbReference type="ARBA" id="ARBA00022723"/>
    </source>
</evidence>
<evidence type="ECO:0000256" key="4">
    <source>
        <dbReference type="ARBA" id="ARBA00023235"/>
    </source>
</evidence>
<dbReference type="PANTHER" id="PTHR21110:SF0">
    <property type="entry name" value="PHOSPHOPENTOMUTASE"/>
    <property type="match status" value="1"/>
</dbReference>
<dbReference type="GO" id="GO:0006015">
    <property type="term" value="P:5-phosphoribose 1-diphosphate biosynthetic process"/>
    <property type="evidence" value="ECO:0007669"/>
    <property type="project" value="UniProtKB-UniPathway"/>
</dbReference>
<evidence type="ECO:0000256" key="6">
    <source>
        <dbReference type="NCBIfam" id="TIGR01696"/>
    </source>
</evidence>
<dbReference type="GO" id="GO:0006018">
    <property type="term" value="P:2-deoxyribose 1-phosphate catabolic process"/>
    <property type="evidence" value="ECO:0007669"/>
    <property type="project" value="UniProtKB-UniRule"/>
</dbReference>
<gene>
    <name evidence="5" type="primary">deoB</name>
    <name evidence="8" type="ORF">FC50_GL000370</name>
</gene>
<comment type="subcellular location">
    <subcellularLocation>
        <location evidence="5">Cytoplasm</location>
    </subcellularLocation>
</comment>
<dbReference type="InterPro" id="IPR017850">
    <property type="entry name" value="Alkaline_phosphatase_core_sf"/>
</dbReference>
<dbReference type="CDD" id="cd16009">
    <property type="entry name" value="PPM"/>
    <property type="match status" value="1"/>
</dbReference>
<proteinExistence type="inferred from homology"/>
<dbReference type="Gene3D" id="3.30.70.1250">
    <property type="entry name" value="Phosphopentomutase"/>
    <property type="match status" value="1"/>
</dbReference>
<keyword evidence="4 5" id="KW-0413">Isomerase</keyword>
<dbReference type="PIRSF" id="PIRSF001491">
    <property type="entry name" value="Ppentomutase"/>
    <property type="match status" value="1"/>
</dbReference>
<keyword evidence="9" id="KW-1185">Reference proteome</keyword>
<evidence type="ECO:0000256" key="3">
    <source>
        <dbReference type="ARBA" id="ARBA00023211"/>
    </source>
</evidence>
<dbReference type="InterPro" id="IPR024052">
    <property type="entry name" value="Phosphopentomutase_DeoB_cap_sf"/>
</dbReference>
<feature type="binding site" evidence="5">
    <location>
        <position position="332"/>
    </location>
    <ligand>
        <name>Mn(2+)</name>
        <dbReference type="ChEBI" id="CHEBI:29035"/>
        <label>2</label>
    </ligand>
</feature>
<feature type="binding site" evidence="5">
    <location>
        <position position="374"/>
    </location>
    <ligand>
        <name>Mn(2+)</name>
        <dbReference type="ChEBI" id="CHEBI:29035"/>
        <label>1</label>
    </ligand>
</feature>
<accession>A0A0R1U4K9</accession>
<organism evidence="8 9">
    <name type="scientific">Lacticaseibacillus pantheris DSM 15945 = JCM 12539 = NBRC 106106</name>
    <dbReference type="NCBI Taxonomy" id="1423783"/>
    <lineage>
        <taxon>Bacteria</taxon>
        <taxon>Bacillati</taxon>
        <taxon>Bacillota</taxon>
        <taxon>Bacilli</taxon>
        <taxon>Lactobacillales</taxon>
        <taxon>Lactobacillaceae</taxon>
        <taxon>Lacticaseibacillus</taxon>
    </lineage>
</organism>
<comment type="catalytic activity">
    <reaction evidence="5">
        <text>2-deoxy-alpha-D-ribose 1-phosphate = 2-deoxy-D-ribose 5-phosphate</text>
        <dbReference type="Rhea" id="RHEA:27658"/>
        <dbReference type="ChEBI" id="CHEBI:57259"/>
        <dbReference type="ChEBI" id="CHEBI:62877"/>
        <dbReference type="EC" id="5.4.2.7"/>
    </reaction>
</comment>
<keyword evidence="2 5" id="KW-0479">Metal-binding</keyword>
<dbReference type="UniPathway" id="UPA00087">
    <property type="reaction ID" value="UER00173"/>
</dbReference>
<dbReference type="SUPFAM" id="SSF53649">
    <property type="entry name" value="Alkaline phosphatase-like"/>
    <property type="match status" value="1"/>
</dbReference>
<feature type="binding site" evidence="5">
    <location>
        <position position="54"/>
    </location>
    <ligand>
        <name>Mn(2+)</name>
        <dbReference type="ChEBI" id="CHEBI:29035"/>
        <label>1</label>
    </ligand>
</feature>
<dbReference type="NCBIfam" id="NF003766">
    <property type="entry name" value="PRK05362.1"/>
    <property type="match status" value="1"/>
</dbReference>
<dbReference type="Gene3D" id="3.40.720.10">
    <property type="entry name" value="Alkaline Phosphatase, subunit A"/>
    <property type="match status" value="1"/>
</dbReference>
<comment type="caution">
    <text evidence="8">The sequence shown here is derived from an EMBL/GenBank/DDBJ whole genome shotgun (WGS) entry which is preliminary data.</text>
</comment>
<comment type="cofactor">
    <cofactor evidence="5">
        <name>Mn(2+)</name>
        <dbReference type="ChEBI" id="CHEBI:29035"/>
    </cofactor>
    <text evidence="5">Binds 2 manganese ions.</text>
</comment>
<evidence type="ECO:0000259" key="7">
    <source>
        <dbReference type="Pfam" id="PF01676"/>
    </source>
</evidence>
<feature type="binding site" evidence="5">
    <location>
        <position position="373"/>
    </location>
    <ligand>
        <name>Mn(2+)</name>
        <dbReference type="ChEBI" id="CHEBI:29035"/>
        <label>1</label>
    </ligand>
</feature>
<dbReference type="SUPFAM" id="SSF143856">
    <property type="entry name" value="DeoB insert domain-like"/>
    <property type="match status" value="1"/>
</dbReference>
<dbReference type="EC" id="5.4.2.7" evidence="5 6"/>
<keyword evidence="3 5" id="KW-0464">Manganese</keyword>
<protein>
    <recommendedName>
        <fullName evidence="5 6">Phosphopentomutase</fullName>
        <ecNumber evidence="5 6">5.4.2.7</ecNumber>
    </recommendedName>
    <alternativeName>
        <fullName evidence="5">Phosphodeoxyribomutase</fullName>
    </alternativeName>
</protein>
<reference evidence="8 9" key="1">
    <citation type="journal article" date="2015" name="Genome Announc.">
        <title>Expanding the biotechnology potential of lactobacilli through comparative genomics of 213 strains and associated genera.</title>
        <authorList>
            <person name="Sun Z."/>
            <person name="Harris H.M."/>
            <person name="McCann A."/>
            <person name="Guo C."/>
            <person name="Argimon S."/>
            <person name="Zhang W."/>
            <person name="Yang X."/>
            <person name="Jeffery I.B."/>
            <person name="Cooney J.C."/>
            <person name="Kagawa T.F."/>
            <person name="Liu W."/>
            <person name="Song Y."/>
            <person name="Salvetti E."/>
            <person name="Wrobel A."/>
            <person name="Rasinkangas P."/>
            <person name="Parkhill J."/>
            <person name="Rea M.C."/>
            <person name="O'Sullivan O."/>
            <person name="Ritari J."/>
            <person name="Douillard F.P."/>
            <person name="Paul Ross R."/>
            <person name="Yang R."/>
            <person name="Briner A.E."/>
            <person name="Felis G.E."/>
            <person name="de Vos W.M."/>
            <person name="Barrangou R."/>
            <person name="Klaenhammer T.R."/>
            <person name="Caufield P.W."/>
            <person name="Cui Y."/>
            <person name="Zhang H."/>
            <person name="O'Toole P.W."/>
        </authorList>
    </citation>
    <scope>NUCLEOTIDE SEQUENCE [LARGE SCALE GENOMIC DNA]</scope>
    <source>
        <strain evidence="8 9">DSM 15945</strain>
    </source>
</reference>
<comment type="function">
    <text evidence="5">Isomerase that catalyzes the conversion of deoxy-ribose 1-phosphate (dRib-1-P) and ribose 1-phosphate (Rib-1-P) to deoxy-ribose 5-phosphate (dRib-5-P) and ribose 5-phosphate (Rib-5-P), respectively.</text>
</comment>
<dbReference type="GO" id="GO:0008973">
    <property type="term" value="F:phosphopentomutase activity"/>
    <property type="evidence" value="ECO:0007669"/>
    <property type="project" value="UniProtKB-UniRule"/>
</dbReference>
<feature type="domain" description="Metalloenzyme" evidence="7">
    <location>
        <begin position="47"/>
        <end position="433"/>
    </location>
</feature>
<comment type="similarity">
    <text evidence="1 5">Belongs to the phosphopentomutase family.</text>
</comment>
<dbReference type="PATRIC" id="fig|1423783.4.peg.382"/>
<dbReference type="HAMAP" id="MF_00740">
    <property type="entry name" value="Phosphopentomut"/>
    <property type="match status" value="1"/>
</dbReference>
<name>A0A0R1U4K9_9LACO</name>